<feature type="region of interest" description="Disordered" evidence="1">
    <location>
        <begin position="405"/>
        <end position="425"/>
    </location>
</feature>
<protein>
    <submittedName>
        <fullName evidence="4">Nuclease-related domain-containing protein</fullName>
    </submittedName>
</protein>
<organism evidence="4 5">
    <name type="scientific">Longivirga aurantiaca</name>
    <dbReference type="NCBI Taxonomy" id="1837743"/>
    <lineage>
        <taxon>Bacteria</taxon>
        <taxon>Bacillati</taxon>
        <taxon>Actinomycetota</taxon>
        <taxon>Actinomycetes</taxon>
        <taxon>Sporichthyales</taxon>
        <taxon>Sporichthyaceae</taxon>
        <taxon>Longivirga</taxon>
    </lineage>
</organism>
<evidence type="ECO:0000313" key="4">
    <source>
        <dbReference type="EMBL" id="MFC6238114.1"/>
    </source>
</evidence>
<keyword evidence="2" id="KW-1133">Transmembrane helix</keyword>
<sequence>MGEVRFFRAVQGGRDWVFAYLDGPDAVWGMDRLSGEEWWYEPSVTGWLAPMIRSRLASGVPIPEMGTPGTGAAASVPAVAQRYDLALHEPGHTVLAAFHARLVATGGVSPGAGMPDELTTLARSYVGELEVSSALDRLGSRWRVLHSVPANAAGTGVDHVVIGPAGVFTVLSRNHRGTIVNVAGDTVVADGRQQSYVPDARHGAQQAQEALSAYPDLAMSVFPTIVVVGARLSVSHPPDFVSVVEATTLVDWLESLPPRLHQTQVVVGYDALRWSDAWTTIAPHAPAPDTRRALALERGLGLRPVPTTAAVAAPPPVAEVSASTPIPAPIASPHEPEAAQESSAQPAARSRAVTGPSGGRRSRPERSARGGSGSRGRTIAAVVASVMLVLLVAPSIVTGVQRAMSEPTASASQTPRPVSTVEPEIGGPCAPPDEAVSGTGETLACNQGTGTWALRGVTATLDEPCTKVDELGWSTTKNKPLVCAKDGADLVWQVRTG</sequence>
<evidence type="ECO:0000256" key="1">
    <source>
        <dbReference type="SAM" id="MobiDB-lite"/>
    </source>
</evidence>
<reference evidence="5" key="1">
    <citation type="journal article" date="2019" name="Int. J. Syst. Evol. Microbiol.">
        <title>The Global Catalogue of Microorganisms (GCM) 10K type strain sequencing project: providing services to taxonomists for standard genome sequencing and annotation.</title>
        <authorList>
            <consortium name="The Broad Institute Genomics Platform"/>
            <consortium name="The Broad Institute Genome Sequencing Center for Infectious Disease"/>
            <person name="Wu L."/>
            <person name="Ma J."/>
        </authorList>
    </citation>
    <scope>NUCLEOTIDE SEQUENCE [LARGE SCALE GENOMIC DNA]</scope>
    <source>
        <strain evidence="5">CGMCC 4.7317</strain>
    </source>
</reference>
<dbReference type="EMBL" id="JBHSTI010000008">
    <property type="protein sequence ID" value="MFC6238114.1"/>
    <property type="molecule type" value="Genomic_DNA"/>
</dbReference>
<accession>A0ABW1T1G2</accession>
<feature type="compositionally biased region" description="Low complexity" evidence="1">
    <location>
        <begin position="319"/>
        <end position="352"/>
    </location>
</feature>
<dbReference type="Proteomes" id="UP001596138">
    <property type="component" value="Unassembled WGS sequence"/>
</dbReference>
<feature type="region of interest" description="Disordered" evidence="1">
    <location>
        <begin position="319"/>
        <end position="376"/>
    </location>
</feature>
<dbReference type="InterPro" id="IPR011528">
    <property type="entry name" value="NERD"/>
</dbReference>
<feature type="compositionally biased region" description="Polar residues" evidence="1">
    <location>
        <begin position="407"/>
        <end position="417"/>
    </location>
</feature>
<evidence type="ECO:0000259" key="3">
    <source>
        <dbReference type="PROSITE" id="PS50965"/>
    </source>
</evidence>
<gene>
    <name evidence="4" type="ORF">ACFQGU_09500</name>
</gene>
<keyword evidence="2" id="KW-0812">Transmembrane</keyword>
<keyword evidence="5" id="KW-1185">Reference proteome</keyword>
<feature type="domain" description="NERD" evidence="3">
    <location>
        <begin position="123"/>
        <end position="234"/>
    </location>
</feature>
<feature type="transmembrane region" description="Helical" evidence="2">
    <location>
        <begin position="379"/>
        <end position="400"/>
    </location>
</feature>
<dbReference type="Pfam" id="PF08378">
    <property type="entry name" value="NERD"/>
    <property type="match status" value="1"/>
</dbReference>
<evidence type="ECO:0000256" key="2">
    <source>
        <dbReference type="SAM" id="Phobius"/>
    </source>
</evidence>
<name>A0ABW1T1G2_9ACTN</name>
<evidence type="ECO:0000313" key="5">
    <source>
        <dbReference type="Proteomes" id="UP001596138"/>
    </source>
</evidence>
<keyword evidence="2" id="KW-0472">Membrane</keyword>
<dbReference type="RefSeq" id="WP_386766036.1">
    <property type="nucleotide sequence ID" value="NZ_JBHSTI010000008.1"/>
</dbReference>
<proteinExistence type="predicted"/>
<dbReference type="PROSITE" id="PS50965">
    <property type="entry name" value="NERD"/>
    <property type="match status" value="1"/>
</dbReference>
<comment type="caution">
    <text evidence="4">The sequence shown here is derived from an EMBL/GenBank/DDBJ whole genome shotgun (WGS) entry which is preliminary data.</text>
</comment>